<evidence type="ECO:0000313" key="2">
    <source>
        <dbReference type="EMBL" id="PHN02251.1"/>
    </source>
</evidence>
<organism evidence="2 3">
    <name type="scientific">Flavilitoribacter nigricans (strain ATCC 23147 / DSM 23189 / NBRC 102662 / NCIMB 1420 / SS-2)</name>
    <name type="common">Lewinella nigricans</name>
    <dbReference type="NCBI Taxonomy" id="1122177"/>
    <lineage>
        <taxon>Bacteria</taxon>
        <taxon>Pseudomonadati</taxon>
        <taxon>Bacteroidota</taxon>
        <taxon>Saprospiria</taxon>
        <taxon>Saprospirales</taxon>
        <taxon>Lewinellaceae</taxon>
        <taxon>Flavilitoribacter</taxon>
    </lineage>
</organism>
<feature type="transmembrane region" description="Helical" evidence="1">
    <location>
        <begin position="145"/>
        <end position="164"/>
    </location>
</feature>
<feature type="transmembrane region" description="Helical" evidence="1">
    <location>
        <begin position="119"/>
        <end position="139"/>
    </location>
</feature>
<feature type="transmembrane region" description="Helical" evidence="1">
    <location>
        <begin position="62"/>
        <end position="85"/>
    </location>
</feature>
<dbReference type="Proteomes" id="UP000223913">
    <property type="component" value="Unassembled WGS sequence"/>
</dbReference>
<keyword evidence="3" id="KW-1185">Reference proteome</keyword>
<evidence type="ECO:0000256" key="1">
    <source>
        <dbReference type="SAM" id="Phobius"/>
    </source>
</evidence>
<feature type="transmembrane region" description="Helical" evidence="1">
    <location>
        <begin position="38"/>
        <end position="55"/>
    </location>
</feature>
<comment type="caution">
    <text evidence="2">The sequence shown here is derived from an EMBL/GenBank/DDBJ whole genome shotgun (WGS) entry which is preliminary data.</text>
</comment>
<reference evidence="2 3" key="1">
    <citation type="submission" date="2017-10" db="EMBL/GenBank/DDBJ databases">
        <title>The draft genome sequence of Lewinella nigricans NBRC 102662.</title>
        <authorList>
            <person name="Wang K."/>
        </authorList>
    </citation>
    <scope>NUCLEOTIDE SEQUENCE [LARGE SCALE GENOMIC DNA]</scope>
    <source>
        <strain evidence="2 3">NBRC 102662</strain>
    </source>
</reference>
<dbReference type="RefSeq" id="WP_099154279.1">
    <property type="nucleotide sequence ID" value="NZ_PDUD01000042.1"/>
</dbReference>
<accession>A0A2D0N141</accession>
<proteinExistence type="predicted"/>
<keyword evidence="1" id="KW-0472">Membrane</keyword>
<keyword evidence="1" id="KW-1133">Transmembrane helix</keyword>
<sequence>MDRTKYIIAAIGLVTGVVFGLSGSIVQDPVLTNVLYEVSSVGLTVACVVLALNFYRKEEDLVATGFLLFAIAEAVMSAGNAAGVVEGQPSFGAGMALYVPALLLISIPKTFALWNRISGIAAAIPFTIAAGIIFTGGIALPSSGLVGGAYGLLSLTIVGWVIGLSGKKSSVRTGASVLEGQM</sequence>
<dbReference type="EMBL" id="PDUD01000042">
    <property type="protein sequence ID" value="PHN02251.1"/>
    <property type="molecule type" value="Genomic_DNA"/>
</dbReference>
<keyword evidence="1" id="KW-0812">Transmembrane</keyword>
<feature type="transmembrane region" description="Helical" evidence="1">
    <location>
        <begin position="91"/>
        <end position="107"/>
    </location>
</feature>
<feature type="transmembrane region" description="Helical" evidence="1">
    <location>
        <begin position="7"/>
        <end position="26"/>
    </location>
</feature>
<evidence type="ECO:0000313" key="3">
    <source>
        <dbReference type="Proteomes" id="UP000223913"/>
    </source>
</evidence>
<dbReference type="AlphaFoldDB" id="A0A2D0N141"/>
<dbReference type="OrthoDB" id="9812298at2"/>
<name>A0A2D0N141_FLAN2</name>
<protein>
    <submittedName>
        <fullName evidence="2">Uncharacterized protein</fullName>
    </submittedName>
</protein>
<gene>
    <name evidence="2" type="ORF">CRP01_32645</name>
</gene>